<name>A0A835IVI9_9MAGN</name>
<feature type="region of interest" description="Disordered" evidence="1">
    <location>
        <begin position="247"/>
        <end position="282"/>
    </location>
</feature>
<dbReference type="EMBL" id="JADFTS010000001">
    <property type="protein sequence ID" value="KAF9624336.1"/>
    <property type="molecule type" value="Genomic_DNA"/>
</dbReference>
<dbReference type="PANTHER" id="PTHR31286">
    <property type="entry name" value="GLYCINE-RICH CELL WALL STRUCTURAL PROTEIN 1.8-LIKE"/>
    <property type="match status" value="1"/>
</dbReference>
<keyword evidence="4" id="KW-1185">Reference proteome</keyword>
<dbReference type="Proteomes" id="UP000631114">
    <property type="component" value="Unassembled WGS sequence"/>
</dbReference>
<comment type="caution">
    <text evidence="3">The sequence shown here is derived from an EMBL/GenBank/DDBJ whole genome shotgun (WGS) entry which is preliminary data.</text>
</comment>
<feature type="region of interest" description="Disordered" evidence="1">
    <location>
        <begin position="11"/>
        <end position="41"/>
    </location>
</feature>
<dbReference type="PANTHER" id="PTHR31286:SF60">
    <property type="entry name" value="PROTEIN, PUTATIVE-RELATED"/>
    <property type="match status" value="1"/>
</dbReference>
<reference evidence="3 4" key="1">
    <citation type="submission" date="2020-10" db="EMBL/GenBank/DDBJ databases">
        <title>The Coptis chinensis genome and diversification of protoberbering-type alkaloids.</title>
        <authorList>
            <person name="Wang B."/>
            <person name="Shu S."/>
            <person name="Song C."/>
            <person name="Liu Y."/>
        </authorList>
    </citation>
    <scope>NUCLEOTIDE SEQUENCE [LARGE SCALE GENOMIC DNA]</scope>
    <source>
        <strain evidence="3">HL-2020</strain>
        <tissue evidence="3">Leaf</tissue>
    </source>
</reference>
<evidence type="ECO:0000313" key="3">
    <source>
        <dbReference type="EMBL" id="KAF9624336.1"/>
    </source>
</evidence>
<evidence type="ECO:0000259" key="2">
    <source>
        <dbReference type="Pfam" id="PF14111"/>
    </source>
</evidence>
<dbReference type="InterPro" id="IPR025558">
    <property type="entry name" value="DUF4283"/>
</dbReference>
<protein>
    <recommendedName>
        <fullName evidence="2">DUF4283 domain-containing protein</fullName>
    </recommendedName>
</protein>
<evidence type="ECO:0000256" key="1">
    <source>
        <dbReference type="SAM" id="MobiDB-lite"/>
    </source>
</evidence>
<dbReference type="Pfam" id="PF14111">
    <property type="entry name" value="DUF4283"/>
    <property type="match status" value="1"/>
</dbReference>
<feature type="domain" description="DUF4283" evidence="2">
    <location>
        <begin position="92"/>
        <end position="172"/>
    </location>
</feature>
<gene>
    <name evidence="3" type="ORF">IFM89_009619</name>
</gene>
<evidence type="ECO:0000313" key="4">
    <source>
        <dbReference type="Proteomes" id="UP000631114"/>
    </source>
</evidence>
<dbReference type="AlphaFoldDB" id="A0A835IVI9"/>
<dbReference type="InterPro" id="IPR040256">
    <property type="entry name" value="At4g02000-like"/>
</dbReference>
<sequence>MDLYEFECPFKGNTKGQDTPQSDQGTAMEKEPNATNMAVTKNNRKKISYTEAARQPIQQQLEVHEIPTPEKMGDYLAITIPEKAYEKGLLYCKFCLVGRIDLQKVSIEKVCEITKRIWKPSGEWLITPISKGYLFLRFSNVDDLNKVWAKGAWDFDKSPMRISQWTPNFCPDSQRQSHALMWFRFPGLGQEFWEPETFMSIARGIGYPMQIDENTLNREYGKLKGDMQTTRGKEKKEKEVMIDLAPVVDHPGEKPRRKRGRKQTQAGTSKQGEALWRPKSTERMAETLTQNRFENLEVEEVHNLEERGA</sequence>
<organism evidence="3 4">
    <name type="scientific">Coptis chinensis</name>
    <dbReference type="NCBI Taxonomy" id="261450"/>
    <lineage>
        <taxon>Eukaryota</taxon>
        <taxon>Viridiplantae</taxon>
        <taxon>Streptophyta</taxon>
        <taxon>Embryophyta</taxon>
        <taxon>Tracheophyta</taxon>
        <taxon>Spermatophyta</taxon>
        <taxon>Magnoliopsida</taxon>
        <taxon>Ranunculales</taxon>
        <taxon>Ranunculaceae</taxon>
        <taxon>Coptidoideae</taxon>
        <taxon>Coptis</taxon>
    </lineage>
</organism>
<feature type="compositionally biased region" description="Polar residues" evidence="1">
    <location>
        <begin position="14"/>
        <end position="25"/>
    </location>
</feature>
<accession>A0A835IVI9</accession>
<proteinExistence type="predicted"/>
<dbReference type="OrthoDB" id="1924068at2759"/>